<dbReference type="RefSeq" id="WP_258821668.1">
    <property type="nucleotide sequence ID" value="NZ_JANUHB010000002.1"/>
</dbReference>
<evidence type="ECO:0000259" key="3">
    <source>
        <dbReference type="Pfam" id="PF07589"/>
    </source>
</evidence>
<dbReference type="EMBL" id="JANUHB010000002">
    <property type="protein sequence ID" value="MCS0807881.1"/>
    <property type="molecule type" value="Genomic_DNA"/>
</dbReference>
<organism evidence="4 5">
    <name type="scientific">Massilia agilis</name>
    <dbReference type="NCBI Taxonomy" id="1811226"/>
    <lineage>
        <taxon>Bacteria</taxon>
        <taxon>Pseudomonadati</taxon>
        <taxon>Pseudomonadota</taxon>
        <taxon>Betaproteobacteria</taxon>
        <taxon>Burkholderiales</taxon>
        <taxon>Oxalobacteraceae</taxon>
        <taxon>Telluria group</taxon>
        <taxon>Massilia</taxon>
    </lineage>
</organism>
<keyword evidence="5" id="KW-1185">Reference proteome</keyword>
<dbReference type="Pfam" id="PF07589">
    <property type="entry name" value="PEP-CTERM"/>
    <property type="match status" value="1"/>
</dbReference>
<feature type="signal peptide" evidence="2">
    <location>
        <begin position="1"/>
        <end position="20"/>
    </location>
</feature>
<sequence length="279" mass="25328">MLIRQFIVAALAASACAAHADVIPSAGSAGSTAQGGFLSSWTGANGANILSSGVLSGNVSLIGGISYDAASKASASQGTATLADVLYGKASASIGQNADGQTKLYYQQGIDGMYLVGAGHGILAAMLGPGVSVVGSSDGVIISNAKAGGGAAVGSGGGGGGGGSTGGGTGGGGSGAGGSGGASSGAGGGGGGQGGVAGNGGTTGGSPGATVDHSAGGGITVTLPVPAQVPPVADVPPPFGGNPQGDDGGQVAEVPEPSSIALVFAGLLGAGGLARRRKR</sequence>
<dbReference type="PROSITE" id="PS51257">
    <property type="entry name" value="PROKAR_LIPOPROTEIN"/>
    <property type="match status" value="1"/>
</dbReference>
<proteinExistence type="predicted"/>
<dbReference type="NCBIfam" id="TIGR02595">
    <property type="entry name" value="PEP_CTERM"/>
    <property type="match status" value="1"/>
</dbReference>
<gene>
    <name evidence="4" type="ORF">NX774_08090</name>
</gene>
<reference evidence="4 5" key="1">
    <citation type="submission" date="2022-08" db="EMBL/GenBank/DDBJ databases">
        <title>Reclassification of Massilia species as members of the genera Telluria, Duganella, Pseudoduganella, Mokoshia gen. nov. and Zemynaea gen. nov. using orthogonal and non-orthogonal genome-based approaches.</title>
        <authorList>
            <person name="Bowman J.P."/>
        </authorList>
    </citation>
    <scope>NUCLEOTIDE SEQUENCE [LARGE SCALE GENOMIC DNA]</scope>
    <source>
        <strain evidence="4 5">JCM 31605</strain>
    </source>
</reference>
<comment type="caution">
    <text evidence="4">The sequence shown here is derived from an EMBL/GenBank/DDBJ whole genome shotgun (WGS) entry which is preliminary data.</text>
</comment>
<feature type="chain" id="PRO_5047332876" evidence="2">
    <location>
        <begin position="21"/>
        <end position="279"/>
    </location>
</feature>
<evidence type="ECO:0000256" key="1">
    <source>
        <dbReference type="SAM" id="MobiDB-lite"/>
    </source>
</evidence>
<evidence type="ECO:0000313" key="5">
    <source>
        <dbReference type="Proteomes" id="UP001206126"/>
    </source>
</evidence>
<keyword evidence="2" id="KW-0732">Signal</keyword>
<name>A0ABT2D9B1_9BURK</name>
<feature type="domain" description="Ice-binding protein C-terminal" evidence="3">
    <location>
        <begin position="254"/>
        <end position="278"/>
    </location>
</feature>
<protein>
    <submittedName>
        <fullName evidence="4">PEP-CTERM sorting domain-containing protein</fullName>
    </submittedName>
</protein>
<accession>A0ABT2D9B1</accession>
<dbReference type="InterPro" id="IPR013424">
    <property type="entry name" value="Ice-binding_C"/>
</dbReference>
<evidence type="ECO:0000313" key="4">
    <source>
        <dbReference type="EMBL" id="MCS0807881.1"/>
    </source>
</evidence>
<feature type="compositionally biased region" description="Pro residues" evidence="1">
    <location>
        <begin position="227"/>
        <end position="240"/>
    </location>
</feature>
<evidence type="ECO:0000256" key="2">
    <source>
        <dbReference type="SAM" id="SignalP"/>
    </source>
</evidence>
<feature type="compositionally biased region" description="Gly residues" evidence="1">
    <location>
        <begin position="155"/>
        <end position="207"/>
    </location>
</feature>
<feature type="region of interest" description="Disordered" evidence="1">
    <location>
        <begin position="155"/>
        <end position="255"/>
    </location>
</feature>
<dbReference type="Proteomes" id="UP001206126">
    <property type="component" value="Unassembled WGS sequence"/>
</dbReference>